<protein>
    <recommendedName>
        <fullName evidence="5">t-SNARE coiled-coil homology domain-containing protein</fullName>
    </recommendedName>
</protein>
<reference evidence="3" key="1">
    <citation type="submission" date="2011-01" db="EMBL/GenBank/DDBJ databases">
        <title>The Genome Sequence of Nematocida parisii strain ERTm3.</title>
        <authorList>
            <consortium name="The Broad Institute Genome Sequencing Platform"/>
            <consortium name="The Broad Institute Genome Sequencing Center for Infectious Disease"/>
            <person name="Cuomo C."/>
            <person name="Troemel E."/>
            <person name="Young S.K."/>
            <person name="Zeng Q."/>
            <person name="Gargeya S."/>
            <person name="Fitzgerald M."/>
            <person name="Haas B."/>
            <person name="Abouelleil A."/>
            <person name="Alvarado L."/>
            <person name="Arachchi H.M."/>
            <person name="Berlin A."/>
            <person name="Chapman S.B."/>
            <person name="Gearin G."/>
            <person name="Goldberg J."/>
            <person name="Griggs A."/>
            <person name="Gujja S."/>
            <person name="Hansen M."/>
            <person name="Heiman D."/>
            <person name="Howarth C."/>
            <person name="Larimer J."/>
            <person name="Lui A."/>
            <person name="MacDonald P.J.P."/>
            <person name="McCowen C."/>
            <person name="Montmayeur A."/>
            <person name="Murphy C."/>
            <person name="Neiman D."/>
            <person name="Pearson M."/>
            <person name="Priest M."/>
            <person name="Roberts A."/>
            <person name="Saif S."/>
            <person name="Shea T."/>
            <person name="Sisk P."/>
            <person name="Stolte C."/>
            <person name="Sykes S."/>
            <person name="Wortman J."/>
            <person name="Nusbaum C."/>
            <person name="Birren B."/>
        </authorList>
    </citation>
    <scope>NUCLEOTIDE SEQUENCE</scope>
    <source>
        <strain evidence="3">ERTm3</strain>
    </source>
</reference>
<name>I3EDA7_NEMP3</name>
<evidence type="ECO:0000256" key="1">
    <source>
        <dbReference type="SAM" id="MobiDB-lite"/>
    </source>
</evidence>
<dbReference type="GO" id="GO:0016020">
    <property type="term" value="C:membrane"/>
    <property type="evidence" value="ECO:0007669"/>
    <property type="project" value="InterPro"/>
</dbReference>
<feature type="transmembrane region" description="Helical" evidence="2">
    <location>
        <begin position="234"/>
        <end position="256"/>
    </location>
</feature>
<organism evidence="3 4">
    <name type="scientific">Nematocida parisii (strain ERTm3)</name>
    <name type="common">Nematode killer fungus</name>
    <dbReference type="NCBI Taxonomy" id="935791"/>
    <lineage>
        <taxon>Eukaryota</taxon>
        <taxon>Fungi</taxon>
        <taxon>Fungi incertae sedis</taxon>
        <taxon>Microsporidia</taxon>
        <taxon>Nematocida</taxon>
    </lineage>
</organism>
<dbReference type="OrthoDB" id="2188837at2759"/>
<accession>I3EDA7</accession>
<dbReference type="AlphaFoldDB" id="I3EDA7"/>
<evidence type="ECO:0000313" key="3">
    <source>
        <dbReference type="EMBL" id="EIJ87204.1"/>
    </source>
</evidence>
<dbReference type="VEuPathDB" id="MicrosporidiaDB:NEQG_02539"/>
<dbReference type="InterPro" id="IPR010989">
    <property type="entry name" value="SNARE"/>
</dbReference>
<evidence type="ECO:0008006" key="5">
    <source>
        <dbReference type="Google" id="ProtNLM"/>
    </source>
</evidence>
<keyword evidence="4" id="KW-1185">Reference proteome</keyword>
<dbReference type="EMBL" id="GL870884">
    <property type="protein sequence ID" value="EIJ87204.1"/>
    <property type="molecule type" value="Genomic_DNA"/>
</dbReference>
<evidence type="ECO:0000256" key="2">
    <source>
        <dbReference type="SAM" id="Phobius"/>
    </source>
</evidence>
<keyword evidence="2" id="KW-0472">Membrane</keyword>
<gene>
    <name evidence="3" type="ORF">NEQG_02539</name>
</gene>
<dbReference type="GO" id="GO:0016192">
    <property type="term" value="P:vesicle-mediated transport"/>
    <property type="evidence" value="ECO:0007669"/>
    <property type="project" value="InterPro"/>
</dbReference>
<feature type="compositionally biased region" description="Polar residues" evidence="1">
    <location>
        <begin position="125"/>
        <end position="143"/>
    </location>
</feature>
<evidence type="ECO:0000313" key="4">
    <source>
        <dbReference type="Proteomes" id="UP000002872"/>
    </source>
</evidence>
<dbReference type="Gene3D" id="1.20.58.70">
    <property type="match status" value="1"/>
</dbReference>
<dbReference type="InParanoid" id="I3EDA7"/>
<dbReference type="Proteomes" id="UP000002872">
    <property type="component" value="Unassembled WGS sequence"/>
</dbReference>
<dbReference type="SUPFAM" id="SSF47661">
    <property type="entry name" value="t-snare proteins"/>
    <property type="match status" value="1"/>
</dbReference>
<keyword evidence="2" id="KW-1133">Transmembrane helix</keyword>
<dbReference type="HOGENOM" id="CLU_1042403_0_0_1"/>
<feature type="region of interest" description="Disordered" evidence="1">
    <location>
        <begin position="125"/>
        <end position="162"/>
    </location>
</feature>
<dbReference type="OMA" id="TIGVNTQ"/>
<keyword evidence="2" id="KW-0812">Transmembrane</keyword>
<feature type="compositionally biased region" description="Basic and acidic residues" evidence="1">
    <location>
        <begin position="149"/>
        <end position="162"/>
    </location>
</feature>
<sequence length="267" mass="30190">MASTEFMEFLLCVKEKGKEISLLSADVEMIHMLKSRYLACVMDRAAQDSIIDVFKENSLAFHTKCKEIKTGIEQIKEKYIQNESFHINMERHIMVLYTNLKNISKKFLDVKSSFLKLIDERGTSHSNTFNEETSSEARNTPTLLNRAGGAREKSANEDDAEAGVKADKSIQNILSTLNELNTTFIELNQIISSSSFDIEGAASKSFYNRNTTIGVNTQIETSIVRRKKRRMFKVVILVLLLIVCTALGVFCGRSILDFIIKLKNALK</sequence>
<proteinExistence type="predicted"/>